<dbReference type="EMBL" id="JABFUD020000013">
    <property type="protein sequence ID" value="KAI5071808.1"/>
    <property type="molecule type" value="Genomic_DNA"/>
</dbReference>
<reference evidence="1" key="1">
    <citation type="submission" date="2021-01" db="EMBL/GenBank/DDBJ databases">
        <title>Adiantum capillus-veneris genome.</title>
        <authorList>
            <person name="Fang Y."/>
            <person name="Liao Q."/>
        </authorList>
    </citation>
    <scope>NUCLEOTIDE SEQUENCE</scope>
    <source>
        <strain evidence="1">H3</strain>
        <tissue evidence="1">Leaf</tissue>
    </source>
</reference>
<dbReference type="Proteomes" id="UP000886520">
    <property type="component" value="Chromosome 13"/>
</dbReference>
<comment type="caution">
    <text evidence="1">The sequence shown here is derived from an EMBL/GenBank/DDBJ whole genome shotgun (WGS) entry which is preliminary data.</text>
</comment>
<protein>
    <submittedName>
        <fullName evidence="1">Uncharacterized protein</fullName>
    </submittedName>
</protein>
<sequence>MHNEIACSRPSVLVEGVLDAGDEAAHFVVINAKSGLEHLLGERRVGGEEGNGELGGTRVLAIEGGDGKSRLGFVWVELEVDEATGKYKEIASIDGLVEELVGGWLGGGGDEAHEQCALGEEEDFGSTGVHVRRVYSAGLVVDAGNGKALRVEGAEVGGADEVDSGAEVSGEVGGVAEQLGSEVEGLHGSGRLAGQAVDVEGELELLQLVGAEGHAEVLQRVLVSSADSWRQGCGQPQQQ</sequence>
<gene>
    <name evidence="1" type="ORF">GOP47_0014059</name>
</gene>
<dbReference type="AlphaFoldDB" id="A0A9D4UQZ4"/>
<keyword evidence="2" id="KW-1185">Reference proteome</keyword>
<evidence type="ECO:0000313" key="1">
    <source>
        <dbReference type="EMBL" id="KAI5071808.1"/>
    </source>
</evidence>
<organism evidence="1 2">
    <name type="scientific">Adiantum capillus-veneris</name>
    <name type="common">Maidenhair fern</name>
    <dbReference type="NCBI Taxonomy" id="13818"/>
    <lineage>
        <taxon>Eukaryota</taxon>
        <taxon>Viridiplantae</taxon>
        <taxon>Streptophyta</taxon>
        <taxon>Embryophyta</taxon>
        <taxon>Tracheophyta</taxon>
        <taxon>Polypodiopsida</taxon>
        <taxon>Polypodiidae</taxon>
        <taxon>Polypodiales</taxon>
        <taxon>Pteridineae</taxon>
        <taxon>Pteridaceae</taxon>
        <taxon>Vittarioideae</taxon>
        <taxon>Adiantum</taxon>
    </lineage>
</organism>
<accession>A0A9D4UQZ4</accession>
<proteinExistence type="predicted"/>
<name>A0A9D4UQZ4_ADICA</name>
<evidence type="ECO:0000313" key="2">
    <source>
        <dbReference type="Proteomes" id="UP000886520"/>
    </source>
</evidence>